<dbReference type="HOGENOM" id="CLU_788388_0_0_1"/>
<accession>A0A072U7H0</accession>
<proteinExistence type="predicted"/>
<evidence type="ECO:0000313" key="3">
    <source>
        <dbReference type="Proteomes" id="UP000002051"/>
    </source>
</evidence>
<dbReference type="EnsemblPlants" id="KEH25632">
    <property type="protein sequence ID" value="KEH25632"/>
    <property type="gene ID" value="MTR_6g033205"/>
</dbReference>
<name>A0A072U7H0_MEDTR</name>
<sequence>MHWKEGSTKHEMEGMQKVAKKYEENGTVGIAEVITGIDLYVCPRSDTIITILAKYGGETFTENKDSLIGCVVWRKNQINLVNSFHQKSLGSSRKKDPILVWSPIRTPLESSRKNDYSPVWSPIRMSFESSTKKDSSPVWSPIRTPFESSTKNEPVLDITKQNLRLFGYYSDIVKSEDTPNISQSVCAEAETSNLNTTNLKYVRPVLVPDVTTTVTKQSLPSVILQKEPEFETSTICSETLLEQEMVQDMDISPPESPQKNQYDNISNSTTLFAAAPQPQRNPFNACWYPPAPVSTYGGPMFHSMQTNFTQPSIHPPFPTHKPDFTYLGPTLRREHAHEYPHSHNFMRPHGQF</sequence>
<keyword evidence="3" id="KW-1185">Reference proteome</keyword>
<dbReference type="STRING" id="3880.A0A072U7H0"/>
<protein>
    <recommendedName>
        <fullName evidence="4">Spen paralogue and orthologue SPOC C-terminal domain-containing protein</fullName>
    </recommendedName>
</protein>
<reference evidence="1 3" key="2">
    <citation type="journal article" date="2014" name="BMC Genomics">
        <title>An improved genome release (version Mt4.0) for the model legume Medicago truncatula.</title>
        <authorList>
            <person name="Tang H."/>
            <person name="Krishnakumar V."/>
            <person name="Bidwell S."/>
            <person name="Rosen B."/>
            <person name="Chan A."/>
            <person name="Zhou S."/>
            <person name="Gentzbittel L."/>
            <person name="Childs K.L."/>
            <person name="Yandell M."/>
            <person name="Gundlach H."/>
            <person name="Mayer K.F."/>
            <person name="Schwartz D.C."/>
            <person name="Town C.D."/>
        </authorList>
    </citation>
    <scope>GENOME REANNOTATION</scope>
    <source>
        <strain evidence="1">A17</strain>
        <strain evidence="2 3">cv. Jemalong A17</strain>
    </source>
</reference>
<evidence type="ECO:0000313" key="2">
    <source>
        <dbReference type="EnsemblPlants" id="KEH25632"/>
    </source>
</evidence>
<gene>
    <name evidence="1" type="ordered locus">MTR_6g033205</name>
</gene>
<dbReference type="AlphaFoldDB" id="A0A072U7H0"/>
<dbReference type="Proteomes" id="UP000002051">
    <property type="component" value="Chromosome 6"/>
</dbReference>
<reference evidence="1 3" key="1">
    <citation type="journal article" date="2011" name="Nature">
        <title>The Medicago genome provides insight into the evolution of rhizobial symbioses.</title>
        <authorList>
            <person name="Young N.D."/>
            <person name="Debelle F."/>
            <person name="Oldroyd G.E."/>
            <person name="Geurts R."/>
            <person name="Cannon S.B."/>
            <person name="Udvardi M.K."/>
            <person name="Benedito V.A."/>
            <person name="Mayer K.F."/>
            <person name="Gouzy J."/>
            <person name="Schoof H."/>
            <person name="Van de Peer Y."/>
            <person name="Proost S."/>
            <person name="Cook D.R."/>
            <person name="Meyers B.C."/>
            <person name="Spannagl M."/>
            <person name="Cheung F."/>
            <person name="De Mita S."/>
            <person name="Krishnakumar V."/>
            <person name="Gundlach H."/>
            <person name="Zhou S."/>
            <person name="Mudge J."/>
            <person name="Bharti A.K."/>
            <person name="Murray J.D."/>
            <person name="Naoumkina M.A."/>
            <person name="Rosen B."/>
            <person name="Silverstein K.A."/>
            <person name="Tang H."/>
            <person name="Rombauts S."/>
            <person name="Zhao P.X."/>
            <person name="Zhou P."/>
            <person name="Barbe V."/>
            <person name="Bardou P."/>
            <person name="Bechner M."/>
            <person name="Bellec A."/>
            <person name="Berger A."/>
            <person name="Berges H."/>
            <person name="Bidwell S."/>
            <person name="Bisseling T."/>
            <person name="Choisne N."/>
            <person name="Couloux A."/>
            <person name="Denny R."/>
            <person name="Deshpande S."/>
            <person name="Dai X."/>
            <person name="Doyle J.J."/>
            <person name="Dudez A.M."/>
            <person name="Farmer A.D."/>
            <person name="Fouteau S."/>
            <person name="Franken C."/>
            <person name="Gibelin C."/>
            <person name="Gish J."/>
            <person name="Goldstein S."/>
            <person name="Gonzalez A.J."/>
            <person name="Green P.J."/>
            <person name="Hallab A."/>
            <person name="Hartog M."/>
            <person name="Hua A."/>
            <person name="Humphray S.J."/>
            <person name="Jeong D.H."/>
            <person name="Jing Y."/>
            <person name="Jocker A."/>
            <person name="Kenton S.M."/>
            <person name="Kim D.J."/>
            <person name="Klee K."/>
            <person name="Lai H."/>
            <person name="Lang C."/>
            <person name="Lin S."/>
            <person name="Macmil S.L."/>
            <person name="Magdelenat G."/>
            <person name="Matthews L."/>
            <person name="McCorrison J."/>
            <person name="Monaghan E.L."/>
            <person name="Mun J.H."/>
            <person name="Najar F.Z."/>
            <person name="Nicholson C."/>
            <person name="Noirot C."/>
            <person name="O'Bleness M."/>
            <person name="Paule C.R."/>
            <person name="Poulain J."/>
            <person name="Prion F."/>
            <person name="Qin B."/>
            <person name="Qu C."/>
            <person name="Retzel E.F."/>
            <person name="Riddle C."/>
            <person name="Sallet E."/>
            <person name="Samain S."/>
            <person name="Samson N."/>
            <person name="Sanders I."/>
            <person name="Saurat O."/>
            <person name="Scarpelli C."/>
            <person name="Schiex T."/>
            <person name="Segurens B."/>
            <person name="Severin A.J."/>
            <person name="Sherrier D.J."/>
            <person name="Shi R."/>
            <person name="Sims S."/>
            <person name="Singer S.R."/>
            <person name="Sinharoy S."/>
            <person name="Sterck L."/>
            <person name="Viollet A."/>
            <person name="Wang B.B."/>
            <person name="Wang K."/>
            <person name="Wang M."/>
            <person name="Wang X."/>
            <person name="Warfsmann J."/>
            <person name="Weissenbach J."/>
            <person name="White D.D."/>
            <person name="White J.D."/>
            <person name="Wiley G.B."/>
            <person name="Wincker P."/>
            <person name="Xing Y."/>
            <person name="Yang L."/>
            <person name="Yao Z."/>
            <person name="Ying F."/>
            <person name="Zhai J."/>
            <person name="Zhou L."/>
            <person name="Zuber A."/>
            <person name="Denarie J."/>
            <person name="Dixon R.A."/>
            <person name="May G.D."/>
            <person name="Schwartz D.C."/>
            <person name="Rogers J."/>
            <person name="Quetier F."/>
            <person name="Town C.D."/>
            <person name="Roe B.A."/>
        </authorList>
    </citation>
    <scope>NUCLEOTIDE SEQUENCE [LARGE SCALE GENOMIC DNA]</scope>
    <source>
        <strain evidence="1">A17</strain>
        <strain evidence="2 3">cv. Jemalong A17</strain>
    </source>
</reference>
<evidence type="ECO:0008006" key="4">
    <source>
        <dbReference type="Google" id="ProtNLM"/>
    </source>
</evidence>
<organism evidence="1 3">
    <name type="scientific">Medicago truncatula</name>
    <name type="common">Barrel medic</name>
    <name type="synonym">Medicago tribuloides</name>
    <dbReference type="NCBI Taxonomy" id="3880"/>
    <lineage>
        <taxon>Eukaryota</taxon>
        <taxon>Viridiplantae</taxon>
        <taxon>Streptophyta</taxon>
        <taxon>Embryophyta</taxon>
        <taxon>Tracheophyta</taxon>
        <taxon>Spermatophyta</taxon>
        <taxon>Magnoliopsida</taxon>
        <taxon>eudicotyledons</taxon>
        <taxon>Gunneridae</taxon>
        <taxon>Pentapetalae</taxon>
        <taxon>rosids</taxon>
        <taxon>fabids</taxon>
        <taxon>Fabales</taxon>
        <taxon>Fabaceae</taxon>
        <taxon>Papilionoideae</taxon>
        <taxon>50 kb inversion clade</taxon>
        <taxon>NPAAA clade</taxon>
        <taxon>Hologalegina</taxon>
        <taxon>IRL clade</taxon>
        <taxon>Trifolieae</taxon>
        <taxon>Medicago</taxon>
    </lineage>
</organism>
<dbReference type="EMBL" id="CM001222">
    <property type="protein sequence ID" value="KEH25632.1"/>
    <property type="molecule type" value="Genomic_DNA"/>
</dbReference>
<reference evidence="2" key="3">
    <citation type="submission" date="2015-04" db="UniProtKB">
        <authorList>
            <consortium name="EnsemblPlants"/>
        </authorList>
    </citation>
    <scope>IDENTIFICATION</scope>
    <source>
        <strain evidence="2">cv. Jemalong A17</strain>
    </source>
</reference>
<evidence type="ECO:0000313" key="1">
    <source>
        <dbReference type="EMBL" id="KEH25632.1"/>
    </source>
</evidence>